<dbReference type="InterPro" id="IPR012336">
    <property type="entry name" value="Thioredoxin-like_fold"/>
</dbReference>
<dbReference type="EMBL" id="FQYO01000003">
    <property type="protein sequence ID" value="SHI79791.1"/>
    <property type="molecule type" value="Genomic_DNA"/>
</dbReference>
<dbReference type="STRING" id="1447782.SAMN05444417_1766"/>
<feature type="chain" id="PRO_5012861550" evidence="1">
    <location>
        <begin position="22"/>
        <end position="239"/>
    </location>
</feature>
<keyword evidence="1" id="KW-0732">Signal</keyword>
<dbReference type="OrthoDB" id="8478320at2"/>
<organism evidence="3 4">
    <name type="scientific">Wenxinia saemankumensis</name>
    <dbReference type="NCBI Taxonomy" id="1447782"/>
    <lineage>
        <taxon>Bacteria</taxon>
        <taxon>Pseudomonadati</taxon>
        <taxon>Pseudomonadota</taxon>
        <taxon>Alphaproteobacteria</taxon>
        <taxon>Rhodobacterales</taxon>
        <taxon>Roseobacteraceae</taxon>
        <taxon>Wenxinia</taxon>
    </lineage>
</organism>
<evidence type="ECO:0000313" key="4">
    <source>
        <dbReference type="Proteomes" id="UP000184292"/>
    </source>
</evidence>
<protein>
    <submittedName>
        <fullName evidence="3">Protein-disulfide isomerase</fullName>
    </submittedName>
</protein>
<dbReference type="Proteomes" id="UP000184292">
    <property type="component" value="Unassembled WGS sequence"/>
</dbReference>
<dbReference type="Gene3D" id="3.40.30.10">
    <property type="entry name" value="Glutaredoxin"/>
    <property type="match status" value="1"/>
</dbReference>
<dbReference type="GO" id="GO:0016853">
    <property type="term" value="F:isomerase activity"/>
    <property type="evidence" value="ECO:0007669"/>
    <property type="project" value="UniProtKB-KW"/>
</dbReference>
<sequence>MKTYLAATALGLTFAAGGAWMLTRPGDAPLGATSIPGAAMAQDAAGDAPAAEVDTSSIVDMVQGSEDAPVEMIEYASFTCPHCADFSENQYQQLKTDYIDTGLVRFTMREVYFDRFGLWASMVARCGGEMRFFGIAEELYASQRDWIAGGQDPAAIAENLRTIGVQSGLDGEAVDACLSDGDQAATLVAWFQENAAADEVNSTPTLIIDGEKYSNMAYDDLADIIDARLEEAGVEPPAR</sequence>
<evidence type="ECO:0000256" key="1">
    <source>
        <dbReference type="SAM" id="SignalP"/>
    </source>
</evidence>
<name>A0A1M6E2X1_9RHOB</name>
<dbReference type="SUPFAM" id="SSF52833">
    <property type="entry name" value="Thioredoxin-like"/>
    <property type="match status" value="1"/>
</dbReference>
<keyword evidence="3" id="KW-0413">Isomerase</keyword>
<gene>
    <name evidence="3" type="ORF">SAMN05444417_1766</name>
</gene>
<dbReference type="RefSeq" id="WP_073328572.1">
    <property type="nucleotide sequence ID" value="NZ_FQYO01000003.1"/>
</dbReference>
<evidence type="ECO:0000259" key="2">
    <source>
        <dbReference type="Pfam" id="PF13462"/>
    </source>
</evidence>
<proteinExistence type="predicted"/>
<feature type="domain" description="Thioredoxin-like fold" evidence="2">
    <location>
        <begin position="59"/>
        <end position="227"/>
    </location>
</feature>
<dbReference type="AlphaFoldDB" id="A0A1M6E2X1"/>
<reference evidence="3 4" key="1">
    <citation type="submission" date="2016-11" db="EMBL/GenBank/DDBJ databases">
        <authorList>
            <person name="Jaros S."/>
            <person name="Januszkiewicz K."/>
            <person name="Wedrychowicz H."/>
        </authorList>
    </citation>
    <scope>NUCLEOTIDE SEQUENCE [LARGE SCALE GENOMIC DNA]</scope>
    <source>
        <strain evidence="3 4">DSM 100565</strain>
    </source>
</reference>
<accession>A0A1M6E2X1</accession>
<dbReference type="Gene3D" id="1.10.40.110">
    <property type="match status" value="1"/>
</dbReference>
<evidence type="ECO:0000313" key="3">
    <source>
        <dbReference type="EMBL" id="SHI79791.1"/>
    </source>
</evidence>
<dbReference type="InterPro" id="IPR036249">
    <property type="entry name" value="Thioredoxin-like_sf"/>
</dbReference>
<feature type="signal peptide" evidence="1">
    <location>
        <begin position="1"/>
        <end position="21"/>
    </location>
</feature>
<dbReference type="Pfam" id="PF13462">
    <property type="entry name" value="Thioredoxin_4"/>
    <property type="match status" value="1"/>
</dbReference>
<keyword evidence="4" id="KW-1185">Reference proteome</keyword>